<dbReference type="Gene3D" id="3.30.1360.40">
    <property type="match status" value="1"/>
</dbReference>
<dbReference type="EMBL" id="CP014873">
    <property type="protein sequence ID" value="ANK62137.1"/>
    <property type="molecule type" value="Genomic_DNA"/>
</dbReference>
<gene>
    <name evidence="1" type="ORF">AYR53_04735</name>
</gene>
<dbReference type="OrthoDB" id="9778567at2"/>
<keyword evidence="1" id="KW-0378">Hydrolase</keyword>
<evidence type="ECO:0000313" key="1">
    <source>
        <dbReference type="EMBL" id="ANK62137.1"/>
    </source>
</evidence>
<dbReference type="Pfam" id="PF02682">
    <property type="entry name" value="CT_C_D"/>
    <property type="match status" value="1"/>
</dbReference>
<dbReference type="InterPro" id="IPR029000">
    <property type="entry name" value="Cyclophilin-like_dom_sf"/>
</dbReference>
<dbReference type="NCBIfam" id="TIGR00370">
    <property type="entry name" value="5-oxoprolinase subunit PxpB"/>
    <property type="match status" value="1"/>
</dbReference>
<dbReference type="InterPro" id="IPR003833">
    <property type="entry name" value="CT_C_D"/>
</dbReference>
<organism evidence="1 2">
    <name type="scientific">Loigolactobacillus backii</name>
    <dbReference type="NCBI Taxonomy" id="375175"/>
    <lineage>
        <taxon>Bacteria</taxon>
        <taxon>Bacillati</taxon>
        <taxon>Bacillota</taxon>
        <taxon>Bacilli</taxon>
        <taxon>Lactobacillales</taxon>
        <taxon>Lactobacillaceae</taxon>
        <taxon>Loigolactobacillus</taxon>
    </lineage>
</organism>
<dbReference type="Proteomes" id="UP000078582">
    <property type="component" value="Chromosome"/>
</dbReference>
<protein>
    <submittedName>
        <fullName evidence="1">Allophanate hydrolase</fullName>
    </submittedName>
</protein>
<proteinExistence type="predicted"/>
<dbReference type="PANTHER" id="PTHR34698">
    <property type="entry name" value="5-OXOPROLINASE SUBUNIT B"/>
    <property type="match status" value="1"/>
</dbReference>
<dbReference type="GeneID" id="42981549"/>
<dbReference type="STRING" id="375175.AYR53_04735"/>
<evidence type="ECO:0000313" key="2">
    <source>
        <dbReference type="Proteomes" id="UP000078582"/>
    </source>
</evidence>
<dbReference type="Gene3D" id="2.40.100.10">
    <property type="entry name" value="Cyclophilin-like"/>
    <property type="match status" value="1"/>
</dbReference>
<dbReference type="PANTHER" id="PTHR34698:SF2">
    <property type="entry name" value="5-OXOPROLINASE SUBUNIT B"/>
    <property type="match status" value="1"/>
</dbReference>
<dbReference type="InterPro" id="IPR010016">
    <property type="entry name" value="PxpB"/>
</dbReference>
<dbReference type="SMART" id="SM00796">
    <property type="entry name" value="AHS1"/>
    <property type="match status" value="1"/>
</dbReference>
<dbReference type="SUPFAM" id="SSF160467">
    <property type="entry name" value="PH0987 N-terminal domain-like"/>
    <property type="match status" value="1"/>
</dbReference>
<dbReference type="AlphaFoldDB" id="A0A192H1M2"/>
<sequence length="240" mass="26512">MLPYELIPASDQALNVTFSNKIDPQINLIISRLAAKLSKQAAITALLPAFRTLTVFYQPLETSLEQIEALVTTSLQQLDLHKGSEARVVHIPVCYTTEFGPDLEKVAAHAKLDTAELIKRHTKPNYLIYMLGFLPGFAYLGGLDPQIAMPRLTSPRATIPAGSVGIAGEQTGMYPVVSPGGWQLIGRTPIKLFDPQRDQPLLYQAGDYIHFDEISQSEFTQITDNSAAYQIKVTREQVKS</sequence>
<reference evidence="1 2" key="1">
    <citation type="submission" date="2016-03" db="EMBL/GenBank/DDBJ databases">
        <title>Pediococcus and Lactobacillus from brewery environment - whole genome sequencing and assembly.</title>
        <authorList>
            <person name="Behr J."/>
            <person name="Geissler A.J."/>
            <person name="Vogel R.F."/>
        </authorList>
    </citation>
    <scope>NUCLEOTIDE SEQUENCE [LARGE SCALE GENOMIC DNA]</scope>
    <source>
        <strain evidence="1 2">TMW 1.1989</strain>
    </source>
</reference>
<accession>A0A192H1M2</accession>
<dbReference type="RefSeq" id="WP_068281239.1">
    <property type="nucleotide sequence ID" value="NZ_CP014873.1"/>
</dbReference>
<keyword evidence="2" id="KW-1185">Reference proteome</keyword>
<dbReference type="SUPFAM" id="SSF50891">
    <property type="entry name" value="Cyclophilin-like"/>
    <property type="match status" value="1"/>
</dbReference>
<dbReference type="GO" id="GO:0016787">
    <property type="term" value="F:hydrolase activity"/>
    <property type="evidence" value="ECO:0007669"/>
    <property type="project" value="UniProtKB-KW"/>
</dbReference>
<name>A0A192H1M2_9LACO</name>